<keyword evidence="2 10" id="KW-0813">Transport</keyword>
<dbReference type="Gene3D" id="6.10.140.1330">
    <property type="match status" value="1"/>
</dbReference>
<dbReference type="PANTHER" id="PTHR10110">
    <property type="entry name" value="SODIUM/HYDROGEN EXCHANGER"/>
    <property type="match status" value="1"/>
</dbReference>
<dbReference type="InterPro" id="IPR004705">
    <property type="entry name" value="Cation/H_exchanger_CPA1_bac"/>
</dbReference>
<comment type="similarity">
    <text evidence="10">Belongs to the monovalent cation:proton antiporter 1 (CPA1) transporter (TC 2.A.36) family.</text>
</comment>
<dbReference type="AlphaFoldDB" id="A0A6J4UST5"/>
<feature type="transmembrane region" description="Helical" evidence="10">
    <location>
        <begin position="85"/>
        <end position="108"/>
    </location>
</feature>
<keyword evidence="5 10" id="KW-1133">Transmembrane helix</keyword>
<evidence type="ECO:0000256" key="1">
    <source>
        <dbReference type="ARBA" id="ARBA00004651"/>
    </source>
</evidence>
<proteinExistence type="inferred from homology"/>
<evidence type="ECO:0000256" key="10">
    <source>
        <dbReference type="RuleBase" id="RU366002"/>
    </source>
</evidence>
<comment type="caution">
    <text evidence="10">Lacks conserved residue(s) required for the propagation of feature annotation.</text>
</comment>
<feature type="transmembrane region" description="Helical" evidence="10">
    <location>
        <begin position="184"/>
        <end position="206"/>
    </location>
</feature>
<feature type="transmembrane region" description="Helical" evidence="10">
    <location>
        <begin position="33"/>
        <end position="50"/>
    </location>
</feature>
<evidence type="ECO:0000313" key="12">
    <source>
        <dbReference type="EMBL" id="CAA9559909.1"/>
    </source>
</evidence>
<feature type="transmembrane region" description="Helical" evidence="10">
    <location>
        <begin position="389"/>
        <end position="412"/>
    </location>
</feature>
<dbReference type="InterPro" id="IPR018422">
    <property type="entry name" value="Cation/H_exchanger_CPA1"/>
</dbReference>
<evidence type="ECO:0000259" key="11">
    <source>
        <dbReference type="Pfam" id="PF00999"/>
    </source>
</evidence>
<keyword evidence="8 10" id="KW-0472">Membrane</keyword>
<dbReference type="NCBIfam" id="TIGR00831">
    <property type="entry name" value="a_cpa1"/>
    <property type="match status" value="1"/>
</dbReference>
<feature type="transmembrane region" description="Helical" evidence="10">
    <location>
        <begin position="157"/>
        <end position="178"/>
    </location>
</feature>
<evidence type="ECO:0000256" key="9">
    <source>
        <dbReference type="ARBA" id="ARBA00023201"/>
    </source>
</evidence>
<dbReference type="EMBL" id="CADCWJ010000336">
    <property type="protein sequence ID" value="CAA9559909.1"/>
    <property type="molecule type" value="Genomic_DNA"/>
</dbReference>
<dbReference type="GO" id="GO:0005886">
    <property type="term" value="C:plasma membrane"/>
    <property type="evidence" value="ECO:0007669"/>
    <property type="project" value="UniProtKB-SubCell"/>
</dbReference>
<evidence type="ECO:0000256" key="3">
    <source>
        <dbReference type="ARBA" id="ARBA00022475"/>
    </source>
</evidence>
<feature type="transmembrane region" description="Helical" evidence="10">
    <location>
        <begin position="263"/>
        <end position="288"/>
    </location>
</feature>
<evidence type="ECO:0000256" key="8">
    <source>
        <dbReference type="ARBA" id="ARBA00023136"/>
    </source>
</evidence>
<gene>
    <name evidence="12" type="ORF">AVDCRST_MAG87-1499</name>
</gene>
<dbReference type="GO" id="GO:0098719">
    <property type="term" value="P:sodium ion import across plasma membrane"/>
    <property type="evidence" value="ECO:0007669"/>
    <property type="project" value="TreeGrafter"/>
</dbReference>
<keyword evidence="10" id="KW-0050">Antiport</keyword>
<dbReference type="GO" id="GO:0015385">
    <property type="term" value="F:sodium:proton antiporter activity"/>
    <property type="evidence" value="ECO:0007669"/>
    <property type="project" value="InterPro"/>
</dbReference>
<keyword evidence="9 10" id="KW-0739">Sodium transport</keyword>
<keyword evidence="7 10" id="KW-0406">Ion transport</keyword>
<organism evidence="12">
    <name type="scientific">uncultured Thermomicrobiales bacterium</name>
    <dbReference type="NCBI Taxonomy" id="1645740"/>
    <lineage>
        <taxon>Bacteria</taxon>
        <taxon>Pseudomonadati</taxon>
        <taxon>Thermomicrobiota</taxon>
        <taxon>Thermomicrobia</taxon>
        <taxon>Thermomicrobiales</taxon>
        <taxon>environmental samples</taxon>
    </lineage>
</organism>
<comment type="function">
    <text evidence="10">Na(+)/H(+) antiporter that extrudes sodium in exchange for external protons.</text>
</comment>
<feature type="transmembrane region" description="Helical" evidence="10">
    <location>
        <begin position="352"/>
        <end position="377"/>
    </location>
</feature>
<evidence type="ECO:0000256" key="7">
    <source>
        <dbReference type="ARBA" id="ARBA00023065"/>
    </source>
</evidence>
<dbReference type="Pfam" id="PF00999">
    <property type="entry name" value="Na_H_Exchanger"/>
    <property type="match status" value="1"/>
</dbReference>
<feature type="transmembrane region" description="Helical" evidence="10">
    <location>
        <begin position="56"/>
        <end position="73"/>
    </location>
</feature>
<name>A0A6J4UST5_9BACT</name>
<dbReference type="GO" id="GO:0015386">
    <property type="term" value="F:potassium:proton antiporter activity"/>
    <property type="evidence" value="ECO:0007669"/>
    <property type="project" value="TreeGrafter"/>
</dbReference>
<dbReference type="PANTHER" id="PTHR10110:SF86">
    <property type="entry name" value="SODIUM_HYDROGEN EXCHANGER 7"/>
    <property type="match status" value="1"/>
</dbReference>
<feature type="domain" description="Cation/H+ exchanger transmembrane" evidence="11">
    <location>
        <begin position="16"/>
        <end position="414"/>
    </location>
</feature>
<keyword evidence="3 10" id="KW-1003">Cell membrane</keyword>
<feature type="transmembrane region" description="Helical" evidence="10">
    <location>
        <begin position="308"/>
        <end position="331"/>
    </location>
</feature>
<comment type="subcellular location">
    <subcellularLocation>
        <location evidence="1 10">Cell membrane</location>
        <topology evidence="1 10">Multi-pass membrane protein</topology>
    </subcellularLocation>
</comment>
<dbReference type="GO" id="GO:0051453">
    <property type="term" value="P:regulation of intracellular pH"/>
    <property type="evidence" value="ECO:0007669"/>
    <property type="project" value="TreeGrafter"/>
</dbReference>
<feature type="transmembrane region" description="Helical" evidence="10">
    <location>
        <begin position="6"/>
        <end position="26"/>
    </location>
</feature>
<evidence type="ECO:0000256" key="5">
    <source>
        <dbReference type="ARBA" id="ARBA00022989"/>
    </source>
</evidence>
<dbReference type="InterPro" id="IPR006153">
    <property type="entry name" value="Cation/H_exchanger_TM"/>
</dbReference>
<accession>A0A6J4UST5</accession>
<evidence type="ECO:0000256" key="4">
    <source>
        <dbReference type="ARBA" id="ARBA00022692"/>
    </source>
</evidence>
<protein>
    <submittedName>
        <fullName evidence="12">Na+/H+ antiporter</fullName>
    </submittedName>
</protein>
<reference evidence="12" key="1">
    <citation type="submission" date="2020-02" db="EMBL/GenBank/DDBJ databases">
        <authorList>
            <person name="Meier V. D."/>
        </authorList>
    </citation>
    <scope>NUCLEOTIDE SEQUENCE</scope>
    <source>
        <strain evidence="12">AVDCRST_MAG87</strain>
    </source>
</reference>
<keyword evidence="6 10" id="KW-0915">Sodium</keyword>
<evidence type="ECO:0000256" key="2">
    <source>
        <dbReference type="ARBA" id="ARBA00022448"/>
    </source>
</evidence>
<sequence>MHLHGVELIIVLLFMVLVLAIIAFRLNIPYPMVLLVGGTVVAFTPGLPRVVLDPELVFILFLPPILFSAAYFTSWRDFKANRRPIGLLAVGGVLVTMSIVAVVAHWLIPGVSWPVAFLIGAIVSPPDAVAATAIFQRLGVPHRTVTILEGESLVNDATALIAYRFAIGAVVAGTFSIWDASLQFVLVATGGVLLGLAAGWVMGHVIRLISEPALSIAATLIFPLGIYLLAESLHISGVLATVTAGLTYSRRQSLSTTPKERSGGFAVWSTGILLINCLVFILMGLQLGEIVDSLQAREDRNGASLLDLLGQGLAISLAVIAARFLWVYLSAYMSRLLSSSLRAAEPVPQRNAIFVIAWSGLRGIVSLAAALALPLTLDNGEPFPFREETVFITFVVIVVTLLGQGLPLPWILEKLDFHDDGKLESEFISARRLAANAIIDRLEAVEHEPWAPLGHVIELRTRFGHSLEHLPESGRVEDYDTDHIESHNRLRNEVFDAARHAVTQARNRGEIGDDARLRVEQELDLESLRTEF</sequence>
<evidence type="ECO:0000256" key="6">
    <source>
        <dbReference type="ARBA" id="ARBA00023053"/>
    </source>
</evidence>
<keyword evidence="4 10" id="KW-0812">Transmembrane</keyword>